<proteinExistence type="predicted"/>
<dbReference type="InterPro" id="IPR004360">
    <property type="entry name" value="Glyas_Fos-R_dOase_dom"/>
</dbReference>
<dbReference type="STRING" id="183763.LP52_15955"/>
<dbReference type="AlphaFoldDB" id="A0A0C2FFJ9"/>
<feature type="region of interest" description="Disordered" evidence="1">
    <location>
        <begin position="114"/>
        <end position="136"/>
    </location>
</feature>
<dbReference type="PANTHER" id="PTHR36503:SF1">
    <property type="entry name" value="BLR2520 PROTEIN"/>
    <property type="match status" value="1"/>
</dbReference>
<dbReference type="Gene3D" id="3.10.180.10">
    <property type="entry name" value="2,3-Dihydroxybiphenyl 1,2-Dioxygenase, domain 1"/>
    <property type="match status" value="1"/>
</dbReference>
<evidence type="ECO:0000313" key="3">
    <source>
        <dbReference type="EMBL" id="KIH98009.1"/>
    </source>
</evidence>
<protein>
    <submittedName>
        <fullName evidence="3">Lyase</fullName>
    </submittedName>
</protein>
<dbReference type="EMBL" id="JROO01000030">
    <property type="protein sequence ID" value="KIH98009.1"/>
    <property type="molecule type" value="Genomic_DNA"/>
</dbReference>
<organism evidence="3 4">
    <name type="scientific">Streptomonospora alba</name>
    <dbReference type="NCBI Taxonomy" id="183763"/>
    <lineage>
        <taxon>Bacteria</taxon>
        <taxon>Bacillati</taxon>
        <taxon>Actinomycetota</taxon>
        <taxon>Actinomycetes</taxon>
        <taxon>Streptosporangiales</taxon>
        <taxon>Nocardiopsidaceae</taxon>
        <taxon>Streptomonospora</taxon>
    </lineage>
</organism>
<sequence length="136" mass="14697">MKLELRYCNITVTDVDESLAFYPDTLGLEQRSDVGAGVNRWATPGSATRPGLEYVLSVPRAGRSEADGDALQELLTQGLLPQVVFSTDDVGAAFERVKSSGAEVLQEPVDRPWGVRDSAFRDPSGKTVRIQQTTGA</sequence>
<dbReference type="RefSeq" id="WP_040274570.1">
    <property type="nucleotide sequence ID" value="NZ_JROO01000030.1"/>
</dbReference>
<comment type="caution">
    <text evidence="3">The sequence shown here is derived from an EMBL/GenBank/DDBJ whole genome shotgun (WGS) entry which is preliminary data.</text>
</comment>
<keyword evidence="4" id="KW-1185">Reference proteome</keyword>
<name>A0A0C2FFJ9_9ACTN</name>
<dbReference type="GO" id="GO:0016829">
    <property type="term" value="F:lyase activity"/>
    <property type="evidence" value="ECO:0007669"/>
    <property type="project" value="UniProtKB-KW"/>
</dbReference>
<dbReference type="InterPro" id="IPR037523">
    <property type="entry name" value="VOC_core"/>
</dbReference>
<evidence type="ECO:0000256" key="1">
    <source>
        <dbReference type="SAM" id="MobiDB-lite"/>
    </source>
</evidence>
<feature type="domain" description="VOC" evidence="2">
    <location>
        <begin position="4"/>
        <end position="133"/>
    </location>
</feature>
<feature type="compositionally biased region" description="Basic and acidic residues" evidence="1">
    <location>
        <begin position="114"/>
        <end position="124"/>
    </location>
</feature>
<dbReference type="InterPro" id="IPR029068">
    <property type="entry name" value="Glyas_Bleomycin-R_OHBP_Dase"/>
</dbReference>
<dbReference type="SUPFAM" id="SSF54593">
    <property type="entry name" value="Glyoxalase/Bleomycin resistance protein/Dihydroxybiphenyl dioxygenase"/>
    <property type="match status" value="1"/>
</dbReference>
<accession>A0A0C2FFJ9</accession>
<dbReference type="PROSITE" id="PS51819">
    <property type="entry name" value="VOC"/>
    <property type="match status" value="1"/>
</dbReference>
<evidence type="ECO:0000313" key="4">
    <source>
        <dbReference type="Proteomes" id="UP000031675"/>
    </source>
</evidence>
<reference evidence="4" key="1">
    <citation type="journal article" date="2015" name="Chem. Biol.">
        <title>Structure, bioactivity, and resistance mechanism of streptomonomicin, an unusual lasso Peptide from an understudied halophilic actinomycete.</title>
        <authorList>
            <person name="Metelev M."/>
            <person name="Tietz J.I."/>
            <person name="Melby J.O."/>
            <person name="Blair P.M."/>
            <person name="Zhu L."/>
            <person name="Livnat I."/>
            <person name="Severinov K."/>
            <person name="Mitchell D.A."/>
        </authorList>
    </citation>
    <scope>NUCLEOTIDE SEQUENCE [LARGE SCALE GENOMIC DNA]</scope>
    <source>
        <strain evidence="4">YIM 90003</strain>
    </source>
</reference>
<evidence type="ECO:0000259" key="2">
    <source>
        <dbReference type="PROSITE" id="PS51819"/>
    </source>
</evidence>
<dbReference type="Proteomes" id="UP000031675">
    <property type="component" value="Unassembled WGS sequence"/>
</dbReference>
<dbReference type="OrthoDB" id="9794917at2"/>
<dbReference type="Pfam" id="PF00903">
    <property type="entry name" value="Glyoxalase"/>
    <property type="match status" value="1"/>
</dbReference>
<keyword evidence="3" id="KW-0456">Lyase</keyword>
<dbReference type="PANTHER" id="PTHR36503">
    <property type="entry name" value="BLR2520 PROTEIN"/>
    <property type="match status" value="1"/>
</dbReference>
<gene>
    <name evidence="3" type="ORF">LP52_15955</name>
</gene>